<evidence type="ECO:0000313" key="10">
    <source>
        <dbReference type="Proteomes" id="UP000816034"/>
    </source>
</evidence>
<reference evidence="9 10" key="1">
    <citation type="journal article" date="2018" name="BMC Genomics">
        <title>The genome of Naegleria lovaniensis, the basis for a comparative approach to unravel pathogenicity factors of the human pathogenic amoeba N. fowleri.</title>
        <authorList>
            <person name="Liechti N."/>
            <person name="Schurch N."/>
            <person name="Bruggmann R."/>
            <person name="Wittwer M."/>
        </authorList>
    </citation>
    <scope>NUCLEOTIDE SEQUENCE [LARGE SCALE GENOMIC DNA]</scope>
    <source>
        <strain evidence="9 10">ATCC 30569</strain>
    </source>
</reference>
<dbReference type="Gene3D" id="2.130.10.120">
    <property type="entry name" value="Prolyl oligopeptidase, N-terminal domain"/>
    <property type="match status" value="1"/>
</dbReference>
<dbReference type="Pfam" id="PF02897">
    <property type="entry name" value="Peptidase_S9_N"/>
    <property type="match status" value="1"/>
</dbReference>
<dbReference type="PANTHER" id="PTHR42881">
    <property type="entry name" value="PROLYL ENDOPEPTIDASE"/>
    <property type="match status" value="1"/>
</dbReference>
<dbReference type="GO" id="GO:0006508">
    <property type="term" value="P:proteolysis"/>
    <property type="evidence" value="ECO:0007669"/>
    <property type="project" value="UniProtKB-KW"/>
</dbReference>
<dbReference type="EMBL" id="PYSW02000004">
    <property type="protein sequence ID" value="KAG2392650.1"/>
    <property type="molecule type" value="Genomic_DNA"/>
</dbReference>
<keyword evidence="4 6" id="KW-0378">Hydrolase</keyword>
<gene>
    <name evidence="9" type="ORF">C9374_011375</name>
</gene>
<dbReference type="GeneID" id="68103829"/>
<feature type="domain" description="Peptidase S9 prolyl oligopeptidase catalytic" evidence="7">
    <location>
        <begin position="591"/>
        <end position="807"/>
    </location>
</feature>
<accession>A0AA88KWN0</accession>
<evidence type="ECO:0000259" key="7">
    <source>
        <dbReference type="Pfam" id="PF00326"/>
    </source>
</evidence>
<dbReference type="PROSITE" id="PS00708">
    <property type="entry name" value="PRO_ENDOPEP_SER"/>
    <property type="match status" value="1"/>
</dbReference>
<organism evidence="9 10">
    <name type="scientific">Naegleria lovaniensis</name>
    <name type="common">Amoeba</name>
    <dbReference type="NCBI Taxonomy" id="51637"/>
    <lineage>
        <taxon>Eukaryota</taxon>
        <taxon>Discoba</taxon>
        <taxon>Heterolobosea</taxon>
        <taxon>Tetramitia</taxon>
        <taxon>Eutetramitia</taxon>
        <taxon>Vahlkampfiidae</taxon>
        <taxon>Naegleria</taxon>
    </lineage>
</organism>
<evidence type="ECO:0000313" key="9">
    <source>
        <dbReference type="EMBL" id="KAG2392650.1"/>
    </source>
</evidence>
<dbReference type="InterPro" id="IPR002471">
    <property type="entry name" value="Pept_S9_AS"/>
</dbReference>
<name>A0AA88KWN0_NAELO</name>
<sequence length="813" mass="92791">MLSRQLMASHNILSSFIHHASSNTTSHQLHANSVFKFHRNFILNLDNNSSSQHNRLCFRSASEHTSMIKKMSSQQQTRTFHYPQAFRDTSAVDTYQSAKRGEAKIEDPYRWLEEPYGEKTKEWVNQQVECFANYMKEQHIEERVGVTREQLREQITNMVNFEKVGCPFKRGKGDLVGYYFFKNDGLQNQDVLWVRKSLDSAESEVFVDPNTFSADGTSSIRSSAFTKNGDYYAYGLSERGSDWQTIHVIDVKTRQPLKDQIKFCKFTGIAWTHDSRGFFYSRYPEPKSAVETLGSEVDANEFSKLYYHKLGTPQEEDILIYEEKTQPKWMFGATVTDDGKYLLIYVSESTAPVNRLFYAKIYKNDQVGGDLAFEKENPEDAQSRIKVVKYIDNFDAEYDYITNDEDTFYFKTNLNAPNSKVVVMDVTKPYTEMKEILPETEDPLSMATCVNNNILVANYVHNVQDNLKFFTLQTGEYISDIQLPVIGSISSISGRREDSVLFYKFVSFNHAGTIYRYDFDTQKSIEFYQTKTSDLVPSPESIEVKQEWYSSKDGTRIPMFVVHNKEGFEKNGKNPCWLYGYGGFSINLQPSFSIMRLFWIKYFGGMVVIPNLRGGAELGGEKWHQQGILDRKQNVFDDMIAAAEFIIKEGYTSPPYISLNGGSNGGLLVAACINQRPDLFGVAIPQVGVLDMLKFHTWTIGAAWCSDYGCSSDPNGFDYLIEYSPLHNIKPQKYPAVLVTTANHDDRVVPHHSFKYTAQLQHVAGPVNQVPLLIRIETSAGHGAGKSLQKVIEEMADIYLFVANEMGIRFKGK</sequence>
<dbReference type="AlphaFoldDB" id="A0AA88KWN0"/>
<feature type="domain" description="Peptidase S9A N-terminal" evidence="8">
    <location>
        <begin position="83"/>
        <end position="524"/>
    </location>
</feature>
<dbReference type="InterPro" id="IPR001375">
    <property type="entry name" value="Peptidase_S9_cat"/>
</dbReference>
<evidence type="ECO:0000256" key="4">
    <source>
        <dbReference type="ARBA" id="ARBA00022801"/>
    </source>
</evidence>
<dbReference type="PANTHER" id="PTHR42881:SF2">
    <property type="entry name" value="PROLYL ENDOPEPTIDASE"/>
    <property type="match status" value="1"/>
</dbReference>
<evidence type="ECO:0000256" key="3">
    <source>
        <dbReference type="ARBA" id="ARBA00022670"/>
    </source>
</evidence>
<evidence type="ECO:0000256" key="2">
    <source>
        <dbReference type="ARBA" id="ARBA00005228"/>
    </source>
</evidence>
<proteinExistence type="inferred from homology"/>
<dbReference type="FunFam" id="2.130.10.120:FF:000001">
    <property type="entry name" value="Prolyl endopeptidase"/>
    <property type="match status" value="1"/>
</dbReference>
<evidence type="ECO:0000256" key="5">
    <source>
        <dbReference type="ARBA" id="ARBA00022825"/>
    </source>
</evidence>
<dbReference type="GO" id="GO:0005829">
    <property type="term" value="C:cytosol"/>
    <property type="evidence" value="ECO:0007669"/>
    <property type="project" value="TreeGrafter"/>
</dbReference>
<dbReference type="SUPFAM" id="SSF50993">
    <property type="entry name" value="Peptidase/esterase 'gauge' domain"/>
    <property type="match status" value="1"/>
</dbReference>
<dbReference type="InterPro" id="IPR051167">
    <property type="entry name" value="Prolyl_oligopep/macrocyclase"/>
</dbReference>
<comment type="similarity">
    <text evidence="2 6">Belongs to the peptidase S9A family.</text>
</comment>
<dbReference type="EC" id="3.4.21.-" evidence="6"/>
<dbReference type="PRINTS" id="PR00862">
    <property type="entry name" value="PROLIGOPTASE"/>
</dbReference>
<comment type="catalytic activity">
    <reaction evidence="1">
        <text>Hydrolysis of Pro-|-Xaa &gt;&gt; Ala-|-Xaa in oligopeptides.</text>
        <dbReference type="EC" id="3.4.21.26"/>
    </reaction>
</comment>
<dbReference type="SUPFAM" id="SSF53474">
    <property type="entry name" value="alpha/beta-Hydrolases"/>
    <property type="match status" value="1"/>
</dbReference>
<keyword evidence="5 6" id="KW-0720">Serine protease</keyword>
<protein>
    <recommendedName>
        <fullName evidence="6">Prolyl endopeptidase</fullName>
        <ecNumber evidence="6">3.4.21.-</ecNumber>
    </recommendedName>
</protein>
<evidence type="ECO:0000259" key="8">
    <source>
        <dbReference type="Pfam" id="PF02897"/>
    </source>
</evidence>
<dbReference type="RefSeq" id="XP_044554544.1">
    <property type="nucleotide sequence ID" value="XM_044687023.1"/>
</dbReference>
<dbReference type="GO" id="GO:0070012">
    <property type="term" value="F:oligopeptidase activity"/>
    <property type="evidence" value="ECO:0007669"/>
    <property type="project" value="TreeGrafter"/>
</dbReference>
<dbReference type="Proteomes" id="UP000816034">
    <property type="component" value="Unassembled WGS sequence"/>
</dbReference>
<dbReference type="InterPro" id="IPR023302">
    <property type="entry name" value="Pept_S9A_N"/>
</dbReference>
<evidence type="ECO:0000256" key="6">
    <source>
        <dbReference type="RuleBase" id="RU368024"/>
    </source>
</evidence>
<dbReference type="InterPro" id="IPR029058">
    <property type="entry name" value="AB_hydrolase_fold"/>
</dbReference>
<keyword evidence="3 6" id="KW-0645">Protease</keyword>
<dbReference type="GO" id="GO:0004252">
    <property type="term" value="F:serine-type endopeptidase activity"/>
    <property type="evidence" value="ECO:0007669"/>
    <property type="project" value="UniProtKB-UniRule"/>
</dbReference>
<evidence type="ECO:0000256" key="1">
    <source>
        <dbReference type="ARBA" id="ARBA00001070"/>
    </source>
</evidence>
<dbReference type="Pfam" id="PF00326">
    <property type="entry name" value="Peptidase_S9"/>
    <property type="match status" value="1"/>
</dbReference>
<dbReference type="InterPro" id="IPR002470">
    <property type="entry name" value="Peptidase_S9A"/>
</dbReference>
<keyword evidence="10" id="KW-1185">Reference proteome</keyword>
<dbReference type="Gene3D" id="3.40.50.1820">
    <property type="entry name" value="alpha/beta hydrolase"/>
    <property type="match status" value="1"/>
</dbReference>
<dbReference type="FunFam" id="3.40.50.1820:FF:000005">
    <property type="entry name" value="Prolyl endopeptidase"/>
    <property type="match status" value="1"/>
</dbReference>
<comment type="caution">
    <text evidence="9">The sequence shown here is derived from an EMBL/GenBank/DDBJ whole genome shotgun (WGS) entry which is preliminary data.</text>
</comment>